<dbReference type="PANTHER" id="PTHR43649">
    <property type="entry name" value="ARABINOSE-BINDING PROTEIN-RELATED"/>
    <property type="match status" value="1"/>
</dbReference>
<dbReference type="EMBL" id="PTJA01000002">
    <property type="protein sequence ID" value="PPK82620.1"/>
    <property type="molecule type" value="Genomic_DNA"/>
</dbReference>
<protein>
    <submittedName>
        <fullName evidence="3">Putative aldouronate transport system substrate-binding protein</fullName>
    </submittedName>
</protein>
<sequence>MRKRMSLKRAAAWGTIFAMTAGVMSGCSAKKEASVTTQETKKEETSQTVETEAKAEGKSYTDYSKGFPEKVTIKIPVYDRGFEGWDPANNYYTKWIQKEFGDKYNVTVQYVAINRQKEIADYMQMIAAGNAPDIIFHYDMPQAVNYNSEGAMQELDLDEIKYYAPDYYKNAEKIISQYGKLDGKNTFFFAQRNPIYYNWVTLIRQDWLDKVGKQKPATREELQEAAKAWKEAGLGKLGAQIVNKSYTYEYPFISSSPDKKELNLYLDLNVAPLIWSATKAYLKTMNQEFNDGILDPEFYLNADDAAWKADFVAGNVGTYSFYISSNTDVISSLKANDPGAEVSVLNPTAISPKDSHPYYYKYPPYGMVMGINSKTDEKQRAAVWMFLNWMSQPENLFYLQNGVEGANYTLDSDKIAVPVKDFKGESKLSNNNNKDYWCLVTEMADYGDEAKNLKANIRMLAPAGYEDLVKQSYDYAKEVEQYGLISPIFTKSVASTGEYAADLTAMWQEFYVDMITCKPEELDAKYEAYCKEYLDNGYQEILDEKQKLIDSGDYIAQ</sequence>
<dbReference type="PROSITE" id="PS51257">
    <property type="entry name" value="PROKAR_LIPOPROTEIN"/>
    <property type="match status" value="1"/>
</dbReference>
<proteinExistence type="predicted"/>
<feature type="region of interest" description="Disordered" evidence="1">
    <location>
        <begin position="35"/>
        <end position="55"/>
    </location>
</feature>
<accession>A0A2S6HX87</accession>
<name>A0A2S6HX87_9FIRM</name>
<feature type="chain" id="PRO_5038792875" evidence="2">
    <location>
        <begin position="26"/>
        <end position="557"/>
    </location>
</feature>
<dbReference type="InterPro" id="IPR050490">
    <property type="entry name" value="Bact_solute-bd_prot1"/>
</dbReference>
<dbReference type="SUPFAM" id="SSF53850">
    <property type="entry name" value="Periplasmic binding protein-like II"/>
    <property type="match status" value="1"/>
</dbReference>
<reference evidence="3 4" key="1">
    <citation type="submission" date="2018-02" db="EMBL/GenBank/DDBJ databases">
        <title>Genomic Encyclopedia of Archaeal and Bacterial Type Strains, Phase II (KMG-II): from individual species to whole genera.</title>
        <authorList>
            <person name="Goeker M."/>
        </authorList>
    </citation>
    <scope>NUCLEOTIDE SEQUENCE [LARGE SCALE GENOMIC DNA]</scope>
    <source>
        <strain evidence="3 4">DSM 3808</strain>
    </source>
</reference>
<organism evidence="3 4">
    <name type="scientific">Lacrimispora xylanisolvens</name>
    <dbReference type="NCBI Taxonomy" id="384636"/>
    <lineage>
        <taxon>Bacteria</taxon>
        <taxon>Bacillati</taxon>
        <taxon>Bacillota</taxon>
        <taxon>Clostridia</taxon>
        <taxon>Lachnospirales</taxon>
        <taxon>Lachnospiraceae</taxon>
        <taxon>Lacrimispora</taxon>
    </lineage>
</organism>
<evidence type="ECO:0000313" key="4">
    <source>
        <dbReference type="Proteomes" id="UP000237749"/>
    </source>
</evidence>
<keyword evidence="4" id="KW-1185">Reference proteome</keyword>
<comment type="caution">
    <text evidence="3">The sequence shown here is derived from an EMBL/GenBank/DDBJ whole genome shotgun (WGS) entry which is preliminary data.</text>
</comment>
<dbReference type="Gene3D" id="3.40.190.10">
    <property type="entry name" value="Periplasmic binding protein-like II"/>
    <property type="match status" value="2"/>
</dbReference>
<evidence type="ECO:0000313" key="3">
    <source>
        <dbReference type="EMBL" id="PPK82620.1"/>
    </source>
</evidence>
<dbReference type="Proteomes" id="UP000237749">
    <property type="component" value="Unassembled WGS sequence"/>
</dbReference>
<dbReference type="OrthoDB" id="9773203at2"/>
<gene>
    <name evidence="3" type="ORF">BXY41_102310</name>
</gene>
<feature type="signal peptide" evidence="2">
    <location>
        <begin position="1"/>
        <end position="25"/>
    </location>
</feature>
<dbReference type="Pfam" id="PF13416">
    <property type="entry name" value="SBP_bac_8"/>
    <property type="match status" value="1"/>
</dbReference>
<evidence type="ECO:0000256" key="1">
    <source>
        <dbReference type="SAM" id="MobiDB-lite"/>
    </source>
</evidence>
<dbReference type="InterPro" id="IPR006059">
    <property type="entry name" value="SBP"/>
</dbReference>
<dbReference type="AlphaFoldDB" id="A0A2S6HX87"/>
<dbReference type="RefSeq" id="WP_104435267.1">
    <property type="nucleotide sequence ID" value="NZ_PTJA01000002.1"/>
</dbReference>
<keyword evidence="2" id="KW-0732">Signal</keyword>
<evidence type="ECO:0000256" key="2">
    <source>
        <dbReference type="SAM" id="SignalP"/>
    </source>
</evidence>